<evidence type="ECO:0000259" key="3">
    <source>
        <dbReference type="Pfam" id="PF17921"/>
    </source>
</evidence>
<dbReference type="GO" id="GO:0005634">
    <property type="term" value="C:nucleus"/>
    <property type="evidence" value="ECO:0007669"/>
    <property type="project" value="TreeGrafter"/>
</dbReference>
<feature type="compositionally biased region" description="Acidic residues" evidence="1">
    <location>
        <begin position="619"/>
        <end position="644"/>
    </location>
</feature>
<feature type="domain" description="N-acetyltransferase" evidence="2">
    <location>
        <begin position="107"/>
        <end position="181"/>
    </location>
</feature>
<dbReference type="InterPro" id="IPR041588">
    <property type="entry name" value="Integrase_H2C2"/>
</dbReference>
<evidence type="ECO:0000313" key="5">
    <source>
        <dbReference type="Proteomes" id="UP001360560"/>
    </source>
</evidence>
<dbReference type="InterPro" id="IPR000182">
    <property type="entry name" value="GNAT_dom"/>
</dbReference>
<evidence type="ECO:0000313" key="4">
    <source>
        <dbReference type="EMBL" id="GMM35794.1"/>
    </source>
</evidence>
<dbReference type="PANTHER" id="PTHR43138:SF2">
    <property type="entry name" value="PROTEIN SPT10"/>
    <property type="match status" value="1"/>
</dbReference>
<dbReference type="Gene3D" id="1.10.340.70">
    <property type="match status" value="1"/>
</dbReference>
<protein>
    <submittedName>
        <fullName evidence="4">Spt10 protein</fullName>
    </submittedName>
</protein>
<comment type="caution">
    <text evidence="4">The sequence shown here is derived from an EMBL/GenBank/DDBJ whole genome shotgun (WGS) entry which is preliminary data.</text>
</comment>
<accession>A0AAV5QMD3</accession>
<feature type="region of interest" description="Disordered" evidence="1">
    <location>
        <begin position="370"/>
        <end position="401"/>
    </location>
</feature>
<dbReference type="AlphaFoldDB" id="A0AAV5QMD3"/>
<proteinExistence type="predicted"/>
<feature type="compositionally biased region" description="Acidic residues" evidence="1">
    <location>
        <begin position="441"/>
        <end position="510"/>
    </location>
</feature>
<organism evidence="4 5">
    <name type="scientific">Saccharomycopsis crataegensis</name>
    <dbReference type="NCBI Taxonomy" id="43959"/>
    <lineage>
        <taxon>Eukaryota</taxon>
        <taxon>Fungi</taxon>
        <taxon>Dikarya</taxon>
        <taxon>Ascomycota</taxon>
        <taxon>Saccharomycotina</taxon>
        <taxon>Saccharomycetes</taxon>
        <taxon>Saccharomycopsidaceae</taxon>
        <taxon>Saccharomycopsis</taxon>
    </lineage>
</organism>
<dbReference type="SUPFAM" id="SSF55729">
    <property type="entry name" value="Acyl-CoA N-acyltransferases (Nat)"/>
    <property type="match status" value="1"/>
</dbReference>
<dbReference type="InterPro" id="IPR016181">
    <property type="entry name" value="Acyl_CoA_acyltransferase"/>
</dbReference>
<feature type="compositionally biased region" description="Acidic residues" evidence="1">
    <location>
        <begin position="573"/>
        <end position="592"/>
    </location>
</feature>
<evidence type="ECO:0000259" key="2">
    <source>
        <dbReference type="Pfam" id="PF00583"/>
    </source>
</evidence>
<dbReference type="RefSeq" id="XP_064852790.1">
    <property type="nucleotide sequence ID" value="XM_064996718.1"/>
</dbReference>
<dbReference type="Pfam" id="PF17921">
    <property type="entry name" value="Integrase_H2C2"/>
    <property type="match status" value="1"/>
</dbReference>
<feature type="domain" description="Integrase zinc-binding" evidence="3">
    <location>
        <begin position="319"/>
        <end position="369"/>
    </location>
</feature>
<sequence length="658" mass="75098">MSRDLPKPFTVVLKDNITVATLIPINQAVSQVPIGLQNFLRDEFNNEITKPQSPAFAFINPMSLETFCSYWFASFTAMMLIGDHTQSEDALMVLEQQNQHFPWESVCLGSFTIRPQFAGHSAHICSGSFLVNQGVRNTGVGKVLVNTFQFWAWQLGFTKVYFDSVYSTNKTTISLLQKSGFHEVGVIKNAAVSYSNPRESIDIILFDKEIIDSSGKPVEIPGLITNSDPGNVNEQITNVQPNSVTVTLVQPEGPPISIVIGTVDVERWGQIKNYLIHRTYPEGFSKKEKNKIRNNSHIYKISEDGKLMTRGKEVVMEPQRQARIIQKAHIGTNHAGINRTVSAITEMYHWNRIKELAVQYIGKCEYCQNKDGGSRSSGKQSSMNTPAQKGKHGGNIDVNNTDFHTRNQLEKEAAFINNYYRNMIIDQMAVQNKNDNTNYESEPEDGEEELQEGEGGYDEQVEQYDDEDDNEEYDETGYDETGYDEAEEAEEEEEEGEDREEGFVDYENIENGDRISYHDEISEHARKRQRTDDDYTPRDIYSEQASQHGGEVAFEDESHTYSQGFSEMHGDDSSEESDDEQDDGEDNEEGREYEEREQQQEYYGKGNEGHNQEQYDNGEGYDDDDDDDEEEEEYEEEDDEEEDEIATMLLQKANRLGR</sequence>
<dbReference type="GeneID" id="90073769"/>
<keyword evidence="5" id="KW-1185">Reference proteome</keyword>
<feature type="region of interest" description="Disordered" evidence="1">
    <location>
        <begin position="435"/>
        <end position="644"/>
    </location>
</feature>
<reference evidence="4 5" key="1">
    <citation type="journal article" date="2023" name="Elife">
        <title>Identification of key yeast species and microbe-microbe interactions impacting larval growth of Drosophila in the wild.</title>
        <authorList>
            <person name="Mure A."/>
            <person name="Sugiura Y."/>
            <person name="Maeda R."/>
            <person name="Honda K."/>
            <person name="Sakurai N."/>
            <person name="Takahashi Y."/>
            <person name="Watada M."/>
            <person name="Katoh T."/>
            <person name="Gotoh A."/>
            <person name="Gotoh Y."/>
            <person name="Taniguchi I."/>
            <person name="Nakamura K."/>
            <person name="Hayashi T."/>
            <person name="Katayama T."/>
            <person name="Uemura T."/>
            <person name="Hattori Y."/>
        </authorList>
    </citation>
    <scope>NUCLEOTIDE SEQUENCE [LARGE SCALE GENOMIC DNA]</scope>
    <source>
        <strain evidence="4 5">SC-9</strain>
    </source>
</reference>
<dbReference type="EMBL" id="BTFZ01000011">
    <property type="protein sequence ID" value="GMM35794.1"/>
    <property type="molecule type" value="Genomic_DNA"/>
</dbReference>
<dbReference type="PANTHER" id="PTHR43138">
    <property type="entry name" value="ACETYLTRANSFERASE, GNAT FAMILY"/>
    <property type="match status" value="1"/>
</dbReference>
<dbReference type="Gene3D" id="3.40.630.30">
    <property type="match status" value="1"/>
</dbReference>
<evidence type="ECO:0000256" key="1">
    <source>
        <dbReference type="SAM" id="MobiDB-lite"/>
    </source>
</evidence>
<feature type="compositionally biased region" description="Basic and acidic residues" evidence="1">
    <location>
        <begin position="511"/>
        <end position="541"/>
    </location>
</feature>
<feature type="compositionally biased region" description="Polar residues" evidence="1">
    <location>
        <begin position="374"/>
        <end position="387"/>
    </location>
</feature>
<dbReference type="Pfam" id="PF00583">
    <property type="entry name" value="Acetyltransf_1"/>
    <property type="match status" value="1"/>
</dbReference>
<dbReference type="InterPro" id="IPR052742">
    <property type="entry name" value="Mito_N-acetyltransferase"/>
</dbReference>
<dbReference type="Proteomes" id="UP001360560">
    <property type="component" value="Unassembled WGS sequence"/>
</dbReference>
<gene>
    <name evidence="4" type="ORF">DASC09_031190</name>
</gene>
<name>A0AAV5QMD3_9ASCO</name>
<dbReference type="GO" id="GO:0016747">
    <property type="term" value="F:acyltransferase activity, transferring groups other than amino-acyl groups"/>
    <property type="evidence" value="ECO:0007669"/>
    <property type="project" value="InterPro"/>
</dbReference>